<reference evidence="3 4" key="1">
    <citation type="submission" date="2024-10" db="EMBL/GenBank/DDBJ databases">
        <title>Updated reference genomes for cyclostephanoid diatoms.</title>
        <authorList>
            <person name="Roberts W.R."/>
            <person name="Alverson A.J."/>
        </authorList>
    </citation>
    <scope>NUCLEOTIDE SEQUENCE [LARGE SCALE GENOMIC DNA]</scope>
    <source>
        <strain evidence="3 4">AJA276-08</strain>
    </source>
</reference>
<dbReference type="AlphaFoldDB" id="A0ABD3MFJ7"/>
<feature type="compositionally biased region" description="Basic and acidic residues" evidence="1">
    <location>
        <begin position="318"/>
        <end position="350"/>
    </location>
</feature>
<dbReference type="EMBL" id="JALLAZ020001849">
    <property type="protein sequence ID" value="KAL3761561.1"/>
    <property type="molecule type" value="Genomic_DNA"/>
</dbReference>
<accession>A0ABD3MFJ7</accession>
<keyword evidence="2" id="KW-1133">Transmembrane helix</keyword>
<evidence type="ECO:0000313" key="4">
    <source>
        <dbReference type="Proteomes" id="UP001530315"/>
    </source>
</evidence>
<evidence type="ECO:0000256" key="2">
    <source>
        <dbReference type="SAM" id="Phobius"/>
    </source>
</evidence>
<dbReference type="CDD" id="cd00637">
    <property type="entry name" value="7tm_classA_rhodopsin-like"/>
    <property type="match status" value="1"/>
</dbReference>
<feature type="transmembrane region" description="Helical" evidence="2">
    <location>
        <begin position="245"/>
        <end position="264"/>
    </location>
</feature>
<feature type="transmembrane region" description="Helical" evidence="2">
    <location>
        <begin position="47"/>
        <end position="69"/>
    </location>
</feature>
<protein>
    <recommendedName>
        <fullName evidence="5">G-protein coupled receptors family 2 profile 2 domain-containing protein</fullName>
    </recommendedName>
</protein>
<evidence type="ECO:0000313" key="3">
    <source>
        <dbReference type="EMBL" id="KAL3761561.1"/>
    </source>
</evidence>
<gene>
    <name evidence="3" type="ORF">ACHAW5_010730</name>
</gene>
<comment type="caution">
    <text evidence="3">The sequence shown here is derived from an EMBL/GenBank/DDBJ whole genome shotgun (WGS) entry which is preliminary data.</text>
</comment>
<name>A0ABD3MFJ7_9STRA</name>
<sequence length="350" mass="39833">MVNNSDKTFFIQLIIWTTANGISTVSVWALLFAILRSPKVRSNSFNLYLVFCLASDAYKNLAGFSANLANLLMDTGSPNACKVIGWNDAYWWCSSLWMSFSTFLEIHRMLMANKQTRRYKPPTPKRVTVNSVIIHVFSILMATFTVLPLDIFPKATPSSGCEAYPEPGNRAQLIFYWVFFMPLTALIPTLLVTIMCFHIWWKQLIPLNNAKYRSLLFYFARLLATIYLVIIAVIVSFFFTNWVQAIAFMIFNLIGLIQVCLALIKKDVRNVFLSTWCCKNLDETSTNTTQKSLAYLRGFSRRKSSNHSSVNDADQSGVEEKNEVLSGKEVDIESDKVARNEADEVDVTHK</sequence>
<feature type="region of interest" description="Disordered" evidence="1">
    <location>
        <begin position="303"/>
        <end position="350"/>
    </location>
</feature>
<feature type="transmembrane region" description="Helical" evidence="2">
    <location>
        <begin position="174"/>
        <end position="197"/>
    </location>
</feature>
<keyword evidence="2" id="KW-0812">Transmembrane</keyword>
<dbReference type="SUPFAM" id="SSF81321">
    <property type="entry name" value="Family A G protein-coupled receptor-like"/>
    <property type="match status" value="1"/>
</dbReference>
<feature type="transmembrane region" description="Helical" evidence="2">
    <location>
        <begin position="218"/>
        <end position="239"/>
    </location>
</feature>
<dbReference type="Gene3D" id="1.20.1070.10">
    <property type="entry name" value="Rhodopsin 7-helix transmembrane proteins"/>
    <property type="match status" value="1"/>
</dbReference>
<evidence type="ECO:0008006" key="5">
    <source>
        <dbReference type="Google" id="ProtNLM"/>
    </source>
</evidence>
<feature type="transmembrane region" description="Helical" evidence="2">
    <location>
        <begin position="13"/>
        <end position="35"/>
    </location>
</feature>
<feature type="transmembrane region" description="Helical" evidence="2">
    <location>
        <begin position="127"/>
        <end position="149"/>
    </location>
</feature>
<proteinExistence type="predicted"/>
<organism evidence="3 4">
    <name type="scientific">Stephanodiscus triporus</name>
    <dbReference type="NCBI Taxonomy" id="2934178"/>
    <lineage>
        <taxon>Eukaryota</taxon>
        <taxon>Sar</taxon>
        <taxon>Stramenopiles</taxon>
        <taxon>Ochrophyta</taxon>
        <taxon>Bacillariophyta</taxon>
        <taxon>Coscinodiscophyceae</taxon>
        <taxon>Thalassiosirophycidae</taxon>
        <taxon>Stephanodiscales</taxon>
        <taxon>Stephanodiscaceae</taxon>
        <taxon>Stephanodiscus</taxon>
    </lineage>
</organism>
<evidence type="ECO:0000256" key="1">
    <source>
        <dbReference type="SAM" id="MobiDB-lite"/>
    </source>
</evidence>
<feature type="transmembrane region" description="Helical" evidence="2">
    <location>
        <begin position="89"/>
        <end position="106"/>
    </location>
</feature>
<keyword evidence="4" id="KW-1185">Reference proteome</keyword>
<dbReference type="Proteomes" id="UP001530315">
    <property type="component" value="Unassembled WGS sequence"/>
</dbReference>
<keyword evidence="2" id="KW-0472">Membrane</keyword>